<dbReference type="InterPro" id="IPR040760">
    <property type="entry name" value="Tex55"/>
</dbReference>
<dbReference type="InterPro" id="IPR048377">
    <property type="entry name" value="TEX55_DD"/>
</dbReference>
<feature type="compositionally biased region" description="Basic and acidic residues" evidence="1">
    <location>
        <begin position="105"/>
        <end position="131"/>
    </location>
</feature>
<name>A0A6B0RVG9_9CETA</name>
<evidence type="ECO:0008006" key="4">
    <source>
        <dbReference type="Google" id="ProtNLM"/>
    </source>
</evidence>
<feature type="region of interest" description="Disordered" evidence="1">
    <location>
        <begin position="1"/>
        <end position="313"/>
    </location>
</feature>
<evidence type="ECO:0000256" key="1">
    <source>
        <dbReference type="SAM" id="MobiDB-lite"/>
    </source>
</evidence>
<feature type="compositionally biased region" description="Acidic residues" evidence="1">
    <location>
        <begin position="288"/>
        <end position="305"/>
    </location>
</feature>
<feature type="compositionally biased region" description="Basic and acidic residues" evidence="1">
    <location>
        <begin position="56"/>
        <end position="70"/>
    </location>
</feature>
<accession>A0A6B0RVG9</accession>
<dbReference type="GO" id="GO:0005634">
    <property type="term" value="C:nucleus"/>
    <property type="evidence" value="ECO:0007669"/>
    <property type="project" value="TreeGrafter"/>
</dbReference>
<reference evidence="2" key="1">
    <citation type="submission" date="2019-10" db="EMBL/GenBank/DDBJ databases">
        <title>The sequence and de novo assembly of the wild yak genome.</title>
        <authorList>
            <person name="Liu Y."/>
        </authorList>
    </citation>
    <scope>NUCLEOTIDE SEQUENCE [LARGE SCALE GENOMIC DNA]</scope>
    <source>
        <strain evidence="2">WY2019</strain>
    </source>
</reference>
<gene>
    <name evidence="2" type="ORF">E5288_WYG009524</name>
</gene>
<dbReference type="PANTHER" id="PTHR47110">
    <property type="entry name" value="TESTIS-SPECIFIC EXPRESSED PROTEIN 55"/>
    <property type="match status" value="1"/>
</dbReference>
<dbReference type="Pfam" id="PF17819">
    <property type="entry name" value="Tex55"/>
    <property type="match status" value="1"/>
</dbReference>
<keyword evidence="3" id="KW-1185">Reference proteome</keyword>
<feature type="region of interest" description="Disordered" evidence="1">
    <location>
        <begin position="325"/>
        <end position="354"/>
    </location>
</feature>
<feature type="compositionally biased region" description="Basic and acidic residues" evidence="1">
    <location>
        <begin position="139"/>
        <end position="151"/>
    </location>
</feature>
<evidence type="ECO:0000313" key="3">
    <source>
        <dbReference type="Proteomes" id="UP000322234"/>
    </source>
</evidence>
<dbReference type="AlphaFoldDB" id="A0A6B0RVG9"/>
<feature type="compositionally biased region" description="Basic and acidic residues" evidence="1">
    <location>
        <begin position="264"/>
        <end position="285"/>
    </location>
</feature>
<dbReference type="Proteomes" id="UP000322234">
    <property type="component" value="Unassembled WGS sequence"/>
</dbReference>
<comment type="caution">
    <text evidence="2">The sequence shown here is derived from an EMBL/GenBank/DDBJ whole genome shotgun (WGS) entry which is preliminary data.</text>
</comment>
<feature type="compositionally biased region" description="Basic and acidic residues" evidence="1">
    <location>
        <begin position="211"/>
        <end position="222"/>
    </location>
</feature>
<feature type="compositionally biased region" description="Polar residues" evidence="1">
    <location>
        <begin position="24"/>
        <end position="34"/>
    </location>
</feature>
<feature type="compositionally biased region" description="Polar residues" evidence="1">
    <location>
        <begin position="177"/>
        <end position="188"/>
    </location>
</feature>
<dbReference type="EMBL" id="VBQZ03000069">
    <property type="protein sequence ID" value="MXQ91253.1"/>
    <property type="molecule type" value="Genomic_DNA"/>
</dbReference>
<organism evidence="2 3">
    <name type="scientific">Bos mutus</name>
    <name type="common">wild yak</name>
    <dbReference type="NCBI Taxonomy" id="72004"/>
    <lineage>
        <taxon>Eukaryota</taxon>
        <taxon>Metazoa</taxon>
        <taxon>Chordata</taxon>
        <taxon>Craniata</taxon>
        <taxon>Vertebrata</taxon>
        <taxon>Euteleostomi</taxon>
        <taxon>Mammalia</taxon>
        <taxon>Eutheria</taxon>
        <taxon>Laurasiatheria</taxon>
        <taxon>Artiodactyla</taxon>
        <taxon>Ruminantia</taxon>
        <taxon>Pecora</taxon>
        <taxon>Bovidae</taxon>
        <taxon>Bovinae</taxon>
        <taxon>Bos</taxon>
    </lineage>
</organism>
<dbReference type="PANTHER" id="PTHR47110:SF1">
    <property type="entry name" value="TESTIS-SPECIFIC EXPRESSED PROTEIN 55"/>
    <property type="match status" value="1"/>
</dbReference>
<proteinExistence type="predicted"/>
<feature type="compositionally biased region" description="Basic and acidic residues" evidence="1">
    <location>
        <begin position="237"/>
        <end position="256"/>
    </location>
</feature>
<protein>
    <recommendedName>
        <fullName evidence="4">Testis-specific expressed protein 55</fullName>
    </recommendedName>
</protein>
<dbReference type="CDD" id="cd22975">
    <property type="entry name" value="DD_TEX55"/>
    <property type="match status" value="1"/>
</dbReference>
<evidence type="ECO:0000313" key="2">
    <source>
        <dbReference type="EMBL" id="MXQ91253.1"/>
    </source>
</evidence>
<dbReference type="SUPFAM" id="SSF47391">
    <property type="entry name" value="Dimerization-anchoring domain of cAMP-dependent PK regulatory subunit"/>
    <property type="match status" value="1"/>
</dbReference>
<feature type="compositionally biased region" description="Polar residues" evidence="1">
    <location>
        <begin position="340"/>
        <end position="353"/>
    </location>
</feature>
<sequence length="490" mass="56114">MAIVITHIRSDGCLDDPGPAPPTESGNLDQSGTRQKMEKPPEEAPTESSEIQRPAKTPDDRHTDGQEDSRQNQYEVEADDWTDDRAADQTAQMVSGLAEPNIVNRADHKVDEHMGERTSDQADLRASDHDNFASGRTSDQADQRMSEEMDSKASSQADGVRSEQTDNQMSALPEQGTYEQTEQRTSSLAERIASEQFDQKPSVPSLQRAHGRSDHRMPRPGDQRTAQQIESRLSGLIEKKTYERIDQRSSDQVDHKRASKTHLKVHDQTTKPAEHPETDSDKAGGESDQTDDLLDEEDDYTEDNLFDYREQSNDEVFRQLGYGKEEEEDDFKVQPCKFEPSQTDASVSNTSIESDTESVADLRVFMPFDNSTFQTKEQAYSEKFPSISSKLDYIISREKPQPMEVEPDDFSSYQERRISDAYSQPYKRRFPPIVYEDPYQVSLRYMEKHHILQIFQQITENLVYEKPEDPLNFMLCQVQEMIQNRKKSEA</sequence>